<keyword evidence="5" id="KW-1133">Transmembrane helix</keyword>
<dbReference type="CDD" id="cd02430">
    <property type="entry name" value="PTH2"/>
    <property type="match status" value="1"/>
</dbReference>
<name>A0A8H6ME98_9AGAR</name>
<dbReference type="Pfam" id="PF01981">
    <property type="entry name" value="PTH2"/>
    <property type="match status" value="1"/>
</dbReference>
<keyword evidence="2" id="KW-0378">Hydrolase</keyword>
<keyword evidence="7" id="KW-1185">Reference proteome</keyword>
<evidence type="ECO:0000313" key="6">
    <source>
        <dbReference type="EMBL" id="KAF6766188.1"/>
    </source>
</evidence>
<evidence type="ECO:0000256" key="3">
    <source>
        <dbReference type="ARBA" id="ARBA00038050"/>
    </source>
</evidence>
<gene>
    <name evidence="6" type="ORF">DFP72DRAFT_865852</name>
</gene>
<organism evidence="6 7">
    <name type="scientific">Ephemerocybe angulata</name>
    <dbReference type="NCBI Taxonomy" id="980116"/>
    <lineage>
        <taxon>Eukaryota</taxon>
        <taxon>Fungi</taxon>
        <taxon>Dikarya</taxon>
        <taxon>Basidiomycota</taxon>
        <taxon>Agaricomycotina</taxon>
        <taxon>Agaricomycetes</taxon>
        <taxon>Agaricomycetidae</taxon>
        <taxon>Agaricales</taxon>
        <taxon>Agaricineae</taxon>
        <taxon>Psathyrellaceae</taxon>
        <taxon>Ephemerocybe</taxon>
    </lineage>
</organism>
<dbReference type="PANTHER" id="PTHR12649:SF11">
    <property type="entry name" value="PEPTIDYL-TRNA HYDROLASE 2, MITOCHONDRIAL"/>
    <property type="match status" value="1"/>
</dbReference>
<protein>
    <recommendedName>
        <fullName evidence="1">peptidyl-tRNA hydrolase</fullName>
        <ecNumber evidence="1">3.1.1.29</ecNumber>
    </recommendedName>
</protein>
<keyword evidence="5" id="KW-0812">Transmembrane</keyword>
<comment type="similarity">
    <text evidence="3">Belongs to the PTH2 family.</text>
</comment>
<dbReference type="NCBIfam" id="TIGR00283">
    <property type="entry name" value="arch_pth2"/>
    <property type="match status" value="1"/>
</dbReference>
<proteinExistence type="inferred from homology"/>
<reference evidence="6 7" key="1">
    <citation type="submission" date="2020-07" db="EMBL/GenBank/DDBJ databases">
        <title>Comparative genomics of pyrophilous fungi reveals a link between fire events and developmental genes.</title>
        <authorList>
            <consortium name="DOE Joint Genome Institute"/>
            <person name="Steindorff A.S."/>
            <person name="Carver A."/>
            <person name="Calhoun S."/>
            <person name="Stillman K."/>
            <person name="Liu H."/>
            <person name="Lipzen A."/>
            <person name="Pangilinan J."/>
            <person name="Labutti K."/>
            <person name="Bruns T.D."/>
            <person name="Grigoriev I.V."/>
        </authorList>
    </citation>
    <scope>NUCLEOTIDE SEQUENCE [LARGE SCALE GENOMIC DNA]</scope>
    <source>
        <strain evidence="6 7">CBS 144469</strain>
    </source>
</reference>
<dbReference type="Gene3D" id="3.40.1490.10">
    <property type="entry name" value="Bit1"/>
    <property type="match status" value="1"/>
</dbReference>
<sequence>MEGSNVSTYSAIVAVSVALGFWLGKICSKRSGRPRGLRALKVDKSDECKLALVVRMDLGMKPGKIAAQCSHATLACYKDLVTSNSRLLRHWERTGQTKVVLRCASEEELLTLQVEAQNLHLCARSIRDAGRTQIAAGSRTVLGVLGPAKLVNQVTGKLKLL</sequence>
<evidence type="ECO:0000256" key="1">
    <source>
        <dbReference type="ARBA" id="ARBA00013260"/>
    </source>
</evidence>
<dbReference type="EC" id="3.1.1.29" evidence="1"/>
<dbReference type="EMBL" id="JACGCI010000001">
    <property type="protein sequence ID" value="KAF6766188.1"/>
    <property type="molecule type" value="Genomic_DNA"/>
</dbReference>
<dbReference type="AlphaFoldDB" id="A0A8H6ME98"/>
<evidence type="ECO:0000256" key="4">
    <source>
        <dbReference type="ARBA" id="ARBA00048707"/>
    </source>
</evidence>
<comment type="caution">
    <text evidence="6">The sequence shown here is derived from an EMBL/GenBank/DDBJ whole genome shotgun (WGS) entry which is preliminary data.</text>
</comment>
<evidence type="ECO:0000256" key="5">
    <source>
        <dbReference type="SAM" id="Phobius"/>
    </source>
</evidence>
<dbReference type="GO" id="GO:0005829">
    <property type="term" value="C:cytosol"/>
    <property type="evidence" value="ECO:0007669"/>
    <property type="project" value="TreeGrafter"/>
</dbReference>
<dbReference type="Proteomes" id="UP000521943">
    <property type="component" value="Unassembled WGS sequence"/>
</dbReference>
<evidence type="ECO:0000313" key="7">
    <source>
        <dbReference type="Proteomes" id="UP000521943"/>
    </source>
</evidence>
<comment type="catalytic activity">
    <reaction evidence="4">
        <text>an N-acyl-L-alpha-aminoacyl-tRNA + H2O = an N-acyl-L-amino acid + a tRNA + H(+)</text>
        <dbReference type="Rhea" id="RHEA:54448"/>
        <dbReference type="Rhea" id="RHEA-COMP:10123"/>
        <dbReference type="Rhea" id="RHEA-COMP:13883"/>
        <dbReference type="ChEBI" id="CHEBI:15377"/>
        <dbReference type="ChEBI" id="CHEBI:15378"/>
        <dbReference type="ChEBI" id="CHEBI:59874"/>
        <dbReference type="ChEBI" id="CHEBI:78442"/>
        <dbReference type="ChEBI" id="CHEBI:138191"/>
        <dbReference type="EC" id="3.1.1.29"/>
    </reaction>
</comment>
<evidence type="ECO:0000256" key="2">
    <source>
        <dbReference type="ARBA" id="ARBA00022801"/>
    </source>
</evidence>
<dbReference type="SUPFAM" id="SSF102462">
    <property type="entry name" value="Peptidyl-tRNA hydrolase II"/>
    <property type="match status" value="1"/>
</dbReference>
<dbReference type="InterPro" id="IPR002833">
    <property type="entry name" value="PTH2"/>
</dbReference>
<dbReference type="InterPro" id="IPR023476">
    <property type="entry name" value="Pep_tRNA_hydro_II_dom_sf"/>
</dbReference>
<feature type="transmembrane region" description="Helical" evidence="5">
    <location>
        <begin position="6"/>
        <end position="24"/>
    </location>
</feature>
<accession>A0A8H6ME98</accession>
<dbReference type="FunFam" id="3.40.1490.10:FF:000002">
    <property type="entry name" value="Peptidyl-tRNA hydrolase 2, mitochondrial"/>
    <property type="match status" value="1"/>
</dbReference>
<keyword evidence="5" id="KW-0472">Membrane</keyword>
<dbReference type="GO" id="GO:0004045">
    <property type="term" value="F:peptidyl-tRNA hydrolase activity"/>
    <property type="evidence" value="ECO:0007669"/>
    <property type="project" value="UniProtKB-EC"/>
</dbReference>
<dbReference type="PANTHER" id="PTHR12649">
    <property type="entry name" value="PEPTIDYL-TRNA HYDROLASE 2"/>
    <property type="match status" value="1"/>
</dbReference>
<dbReference type="OrthoDB" id="1733656at2759"/>